<dbReference type="InterPro" id="IPR006140">
    <property type="entry name" value="D-isomer_DH_NAD-bd"/>
</dbReference>
<dbReference type="PANTHER" id="PTHR43333:SF1">
    <property type="entry name" value="D-ISOMER SPECIFIC 2-HYDROXYACID DEHYDROGENASE NAD-BINDING DOMAIN-CONTAINING PROTEIN"/>
    <property type="match status" value="1"/>
</dbReference>
<dbReference type="SUPFAM" id="SSF51735">
    <property type="entry name" value="NAD(P)-binding Rossmann-fold domains"/>
    <property type="match status" value="1"/>
</dbReference>
<evidence type="ECO:0000259" key="3">
    <source>
        <dbReference type="Pfam" id="PF02826"/>
    </source>
</evidence>
<dbReference type="GO" id="GO:0016491">
    <property type="term" value="F:oxidoreductase activity"/>
    <property type="evidence" value="ECO:0007669"/>
    <property type="project" value="UniProtKB-KW"/>
</dbReference>
<keyword evidence="2" id="KW-0520">NAD</keyword>
<evidence type="ECO:0000313" key="5">
    <source>
        <dbReference type="Proteomes" id="UP000461409"/>
    </source>
</evidence>
<dbReference type="SUPFAM" id="SSF52283">
    <property type="entry name" value="Formate/glycerate dehydrogenase catalytic domain-like"/>
    <property type="match status" value="1"/>
</dbReference>
<accession>A0A844XFN2</accession>
<dbReference type="CDD" id="cd05300">
    <property type="entry name" value="2-Hacid_dh_1"/>
    <property type="match status" value="1"/>
</dbReference>
<name>A0A844XFN2_9SPHN</name>
<sequence>MGAVMRAVLPGWMQSRLEDRLPKWIDAAWWKDEAELIDLAPGAQIGWFDMHIKPPALNALSKARDLEWLNSAYAGVDWMPLADLKARDIKLTCGSGLAAGQVAEFAVMSMVAFARGYREFVRAGDRREWLKRPPASREVAGSRALILGYGSIGQAAARMLRAFDVECVPVRSTAGEAVLGPDEWRGRLGEFDWIVLTLPATPETIGMIGAAEIAAMKSNAVVVNFGRAEVLNQPMLVEALENEAIGGAILDLTTPEPLPSDHRLWSLENVRITMHLCGVPNKSSRARAAQRFLDNCERFRTGQQLEGQVDLDRGY</sequence>
<dbReference type="InterPro" id="IPR036291">
    <property type="entry name" value="NAD(P)-bd_dom_sf"/>
</dbReference>
<gene>
    <name evidence="4" type="ORF">GRF63_16145</name>
</gene>
<feature type="domain" description="D-isomer specific 2-hydroxyacid dehydrogenase NAD-binding" evidence="3">
    <location>
        <begin position="108"/>
        <end position="276"/>
    </location>
</feature>
<dbReference type="EMBL" id="WUBR01000004">
    <property type="protein sequence ID" value="MWV29431.1"/>
    <property type="molecule type" value="Genomic_DNA"/>
</dbReference>
<dbReference type="GO" id="GO:0051287">
    <property type="term" value="F:NAD binding"/>
    <property type="evidence" value="ECO:0007669"/>
    <property type="project" value="InterPro"/>
</dbReference>
<reference evidence="4 5" key="2">
    <citation type="submission" date="2020-02" db="EMBL/GenBank/DDBJ databases">
        <title>Erythrobacter dongmakensis sp. nov., isolated from a tidal mudflat.</title>
        <authorList>
            <person name="Kim I.S."/>
        </authorList>
    </citation>
    <scope>NUCLEOTIDE SEQUENCE [LARGE SCALE GENOMIC DNA]</scope>
    <source>
        <strain evidence="4 5">GH3-10</strain>
    </source>
</reference>
<dbReference type="AlphaFoldDB" id="A0A844XFN2"/>
<keyword evidence="1" id="KW-0560">Oxidoreductase</keyword>
<evidence type="ECO:0000256" key="2">
    <source>
        <dbReference type="ARBA" id="ARBA00023027"/>
    </source>
</evidence>
<keyword evidence="5" id="KW-1185">Reference proteome</keyword>
<dbReference type="Proteomes" id="UP000461409">
    <property type="component" value="Unassembled WGS sequence"/>
</dbReference>
<evidence type="ECO:0000256" key="1">
    <source>
        <dbReference type="ARBA" id="ARBA00023002"/>
    </source>
</evidence>
<dbReference type="Pfam" id="PF02826">
    <property type="entry name" value="2-Hacid_dh_C"/>
    <property type="match status" value="1"/>
</dbReference>
<protein>
    <submittedName>
        <fullName evidence="4">D-2-hydroxyacid dehydrogenase</fullName>
    </submittedName>
</protein>
<dbReference type="PANTHER" id="PTHR43333">
    <property type="entry name" value="2-HACID_DH_C DOMAIN-CONTAINING PROTEIN"/>
    <property type="match status" value="1"/>
</dbReference>
<comment type="caution">
    <text evidence="4">The sequence shown here is derived from an EMBL/GenBank/DDBJ whole genome shotgun (WGS) entry which is preliminary data.</text>
</comment>
<dbReference type="Gene3D" id="3.40.50.720">
    <property type="entry name" value="NAD(P)-binding Rossmann-like Domain"/>
    <property type="match status" value="2"/>
</dbReference>
<proteinExistence type="predicted"/>
<reference evidence="4 5" key="1">
    <citation type="submission" date="2019-12" db="EMBL/GenBank/DDBJ databases">
        <authorList>
            <person name="Lee S.D."/>
        </authorList>
    </citation>
    <scope>NUCLEOTIDE SEQUENCE [LARGE SCALE GENOMIC DNA]</scope>
    <source>
        <strain evidence="4 5">GH3-10</strain>
    </source>
</reference>
<evidence type="ECO:0000313" key="4">
    <source>
        <dbReference type="EMBL" id="MWV29431.1"/>
    </source>
</evidence>
<organism evidence="4 5">
    <name type="scientific">Aurantiacibacter rhizosphaerae</name>
    <dbReference type="NCBI Taxonomy" id="2691582"/>
    <lineage>
        <taxon>Bacteria</taxon>
        <taxon>Pseudomonadati</taxon>
        <taxon>Pseudomonadota</taxon>
        <taxon>Alphaproteobacteria</taxon>
        <taxon>Sphingomonadales</taxon>
        <taxon>Erythrobacteraceae</taxon>
        <taxon>Aurantiacibacter</taxon>
    </lineage>
</organism>